<comment type="cofactor">
    <cofactor evidence="1 17">
        <name>Mg(2+)</name>
        <dbReference type="ChEBI" id="CHEBI:18420"/>
    </cofactor>
</comment>
<dbReference type="GO" id="GO:0003677">
    <property type="term" value="F:DNA binding"/>
    <property type="evidence" value="ECO:0007669"/>
    <property type="project" value="UniProtKB-UniRule"/>
</dbReference>
<dbReference type="EMBL" id="JADCNL010000001">
    <property type="protein sequence ID" value="KAG0496768.1"/>
    <property type="molecule type" value="Genomic_DNA"/>
</dbReference>
<comment type="similarity">
    <text evidence="3 17">Belongs to the XPF family.</text>
</comment>
<dbReference type="GO" id="GO:0046872">
    <property type="term" value="F:metal ion binding"/>
    <property type="evidence" value="ECO:0007669"/>
    <property type="project" value="UniProtKB-UniRule"/>
</dbReference>
<evidence type="ECO:0000256" key="5">
    <source>
        <dbReference type="ARBA" id="ARBA00022618"/>
    </source>
</evidence>
<dbReference type="SUPFAM" id="SSF52980">
    <property type="entry name" value="Restriction endonuclease-like"/>
    <property type="match status" value="1"/>
</dbReference>
<comment type="subcellular location">
    <subcellularLocation>
        <location evidence="2 17">Nucleus</location>
    </subcellularLocation>
</comment>
<gene>
    <name evidence="20" type="ORF">HPP92_001300</name>
    <name evidence="19" type="ORF">HPP92_001459</name>
</gene>
<dbReference type="Gene3D" id="3.40.50.10130">
    <property type="match status" value="1"/>
</dbReference>
<dbReference type="EMBL" id="JADCNM010000001">
    <property type="protein sequence ID" value="KAG0501228.1"/>
    <property type="molecule type" value="Genomic_DNA"/>
</dbReference>
<sequence>MENMLPVRCSDNEAIVQYLCVKKQEVVERGGISEKLDLTLSKAYRNICGSKKPIKTLKDLSQIKGIGKWILRLMHGFFPSDAAGASSPSKNCSQNGMKAKEPKRYVPQKNSVAYALLITLYRGIANGVTYMMKQELIDAAEASGLSRVAIWPDKVKGRPGQFGNSSRDWYTGWSCMKTLISKGLVAKSSCPAKYMLTQEGQEVAKECLLRSSLSDVTKVKAFGSKSDSFVEQSFDAVFVASIDVAPIASSFVNIPKGMNDTSVNLVGQNFQIGSPVSVDCDFECVGNDFSKNSICSSLKIDNHNDRLCSVDSSHTSSLSIGVASSYSYPRACTSFLPQTNVVDRDINALAMPPYNQGEKFDEVYDIILILDDREKFGSRSRKVVEIIHSQFNLLVEVRRLPIGDGIWIARHTKSYVEYVLDFIVERKKVDDLCSSIRDNRYRDQKLRLQRCGLRKLIFLVEGDPSLLEAAESIKTACLTTEILEGFNVQRTNGFADTVRRYGFLSLSIKQYYLEMFSTINASNCCVCPTFSAFVKRCQDLEKITVSDVFSLQLMQAPLVTEEIASEVIDLYPTLLSLARAYSLLEGNVRAQEQMLKDQCKLISSGASKNIFKLVWGS</sequence>
<dbReference type="InterPro" id="IPR047417">
    <property type="entry name" value="WHD_MUS81"/>
</dbReference>
<keyword evidence="6 17" id="KW-0540">Nuclease</keyword>
<dbReference type="Pfam" id="PF21136">
    <property type="entry name" value="WHD_MUS81"/>
    <property type="match status" value="1"/>
</dbReference>
<organism evidence="19 21">
    <name type="scientific">Vanilla planifolia</name>
    <name type="common">Vanilla</name>
    <dbReference type="NCBI Taxonomy" id="51239"/>
    <lineage>
        <taxon>Eukaryota</taxon>
        <taxon>Viridiplantae</taxon>
        <taxon>Streptophyta</taxon>
        <taxon>Embryophyta</taxon>
        <taxon>Tracheophyta</taxon>
        <taxon>Spermatophyta</taxon>
        <taxon>Magnoliopsida</taxon>
        <taxon>Liliopsida</taxon>
        <taxon>Asparagales</taxon>
        <taxon>Orchidaceae</taxon>
        <taxon>Vanilloideae</taxon>
        <taxon>Vanilleae</taxon>
        <taxon>Vanilla</taxon>
    </lineage>
</organism>
<evidence type="ECO:0000256" key="3">
    <source>
        <dbReference type="ARBA" id="ARBA00010015"/>
    </source>
</evidence>
<dbReference type="InterPro" id="IPR036388">
    <property type="entry name" value="WH-like_DNA-bd_sf"/>
</dbReference>
<keyword evidence="8 17" id="KW-0255">Endonuclease</keyword>
<dbReference type="GO" id="GO:0000712">
    <property type="term" value="P:resolution of meiotic recombination intermediates"/>
    <property type="evidence" value="ECO:0007669"/>
    <property type="project" value="TreeGrafter"/>
</dbReference>
<dbReference type="CDD" id="cd20074">
    <property type="entry name" value="XPF_nuclease_Mus81"/>
    <property type="match status" value="1"/>
</dbReference>
<dbReference type="GO" id="GO:0000727">
    <property type="term" value="P:double-strand break repair via break-induced replication"/>
    <property type="evidence" value="ECO:0007669"/>
    <property type="project" value="UniProtKB-UniRule"/>
</dbReference>
<evidence type="ECO:0000256" key="6">
    <source>
        <dbReference type="ARBA" id="ARBA00022722"/>
    </source>
</evidence>
<dbReference type="InterPro" id="IPR033309">
    <property type="entry name" value="Mus81"/>
</dbReference>
<keyword evidence="7 17" id="KW-0479">Metal-binding</keyword>
<dbReference type="Proteomes" id="UP000639772">
    <property type="component" value="Chromosome 1"/>
</dbReference>
<evidence type="ECO:0000256" key="12">
    <source>
        <dbReference type="ARBA" id="ARBA00022842"/>
    </source>
</evidence>
<dbReference type="GO" id="GO:0005634">
    <property type="term" value="C:nucleus"/>
    <property type="evidence" value="ECO:0007669"/>
    <property type="project" value="UniProtKB-SubCell"/>
</dbReference>
<accession>A0A835RU09</accession>
<dbReference type="GO" id="GO:0008821">
    <property type="term" value="F:crossover junction DNA endonuclease activity"/>
    <property type="evidence" value="ECO:0007669"/>
    <property type="project" value="UniProtKB-UniRule"/>
</dbReference>
<dbReference type="InterPro" id="IPR042530">
    <property type="entry name" value="EME1/EME2_C"/>
</dbReference>
<reference evidence="21 22" key="1">
    <citation type="journal article" date="2020" name="Nat. Food">
        <title>A phased Vanilla planifolia genome enables genetic improvement of flavour and production.</title>
        <authorList>
            <person name="Hasing T."/>
            <person name="Tang H."/>
            <person name="Brym M."/>
            <person name="Khazi F."/>
            <person name="Huang T."/>
            <person name="Chambers A.H."/>
        </authorList>
    </citation>
    <scope>NUCLEOTIDE SEQUENCE [LARGE SCALE GENOMIC DNA]</scope>
    <source>
        <tissue evidence="19">Leaf</tissue>
    </source>
</reference>
<evidence type="ECO:0000313" key="21">
    <source>
        <dbReference type="Proteomes" id="UP000636800"/>
    </source>
</evidence>
<comment type="function">
    <text evidence="17">Interacts with EME1 to form a DNA structure-specific endonuclease with substrate preference for branched DNA structures with a 5'-end at the branch nick. Typical substrates include 3'-flap structures, D-loops, replication forks and nicked Holliday junctions. May be required in mitosis for the processing of stalled or collapsed replication fork intermediates. May be required in meiosis for the repair of meiosis-specific double strand breaks subsequent to single-end invasion (SEI).</text>
</comment>
<dbReference type="PANTHER" id="PTHR13451:SF0">
    <property type="entry name" value="CROSSOVER JUNCTION ENDONUCLEASE MUS81"/>
    <property type="match status" value="1"/>
</dbReference>
<dbReference type="GO" id="GO:0006308">
    <property type="term" value="P:DNA catabolic process"/>
    <property type="evidence" value="ECO:0007669"/>
    <property type="project" value="UniProtKB-UniRule"/>
</dbReference>
<evidence type="ECO:0000256" key="9">
    <source>
        <dbReference type="ARBA" id="ARBA00022763"/>
    </source>
</evidence>
<dbReference type="Proteomes" id="UP000636800">
    <property type="component" value="Chromosome 1"/>
</dbReference>
<evidence type="ECO:0000256" key="17">
    <source>
        <dbReference type="RuleBase" id="RU369042"/>
    </source>
</evidence>
<dbReference type="Gene3D" id="1.10.150.670">
    <property type="entry name" value="Crossover junction endonuclease EME1, DNA-binding domain"/>
    <property type="match status" value="1"/>
</dbReference>
<keyword evidence="14 17" id="KW-0234">DNA repair</keyword>
<evidence type="ECO:0000313" key="22">
    <source>
        <dbReference type="Proteomes" id="UP000639772"/>
    </source>
</evidence>
<dbReference type="InterPro" id="IPR047416">
    <property type="entry name" value="XPF_nuclease_Mus81"/>
</dbReference>
<comment type="caution">
    <text evidence="19">The sequence shown here is derived from an EMBL/GenBank/DDBJ whole genome shotgun (WGS) entry which is preliminary data.</text>
</comment>
<evidence type="ECO:0000256" key="14">
    <source>
        <dbReference type="ARBA" id="ARBA00023204"/>
    </source>
</evidence>
<evidence type="ECO:0000259" key="18">
    <source>
        <dbReference type="SMART" id="SM00891"/>
    </source>
</evidence>
<keyword evidence="21" id="KW-1185">Reference proteome</keyword>
<dbReference type="SMART" id="SM00891">
    <property type="entry name" value="ERCC4"/>
    <property type="match status" value="1"/>
</dbReference>
<evidence type="ECO:0000256" key="4">
    <source>
        <dbReference type="ARBA" id="ARBA00017114"/>
    </source>
</evidence>
<keyword evidence="16" id="KW-0469">Meiosis</keyword>
<dbReference type="Pfam" id="PF02732">
    <property type="entry name" value="ERCC4"/>
    <property type="match status" value="1"/>
</dbReference>
<dbReference type="PANTHER" id="PTHR13451">
    <property type="entry name" value="CLASS II CROSSOVER JUNCTION ENDONUCLEASE MUS81"/>
    <property type="match status" value="1"/>
</dbReference>
<protein>
    <recommendedName>
        <fullName evidence="4 17">Crossover junction endonuclease MUS81</fullName>
        <ecNumber evidence="17">3.1.22.-</ecNumber>
    </recommendedName>
</protein>
<dbReference type="OrthoDB" id="5963188at2759"/>
<dbReference type="GO" id="GO:0051301">
    <property type="term" value="P:cell division"/>
    <property type="evidence" value="ECO:0007669"/>
    <property type="project" value="UniProtKB-KW"/>
</dbReference>
<keyword evidence="12 17" id="KW-0460">Magnesium</keyword>
<keyword evidence="15 17" id="KW-0539">Nucleus</keyword>
<feature type="domain" description="ERCC4" evidence="18">
    <location>
        <begin position="367"/>
        <end position="464"/>
    </location>
</feature>
<dbReference type="EC" id="3.1.22.-" evidence="17"/>
<evidence type="ECO:0000256" key="10">
    <source>
        <dbReference type="ARBA" id="ARBA00022776"/>
    </source>
</evidence>
<evidence type="ECO:0000256" key="7">
    <source>
        <dbReference type="ARBA" id="ARBA00022723"/>
    </source>
</evidence>
<name>A0A835RU09_VANPL</name>
<keyword evidence="10" id="KW-0498">Mitosis</keyword>
<evidence type="ECO:0000313" key="20">
    <source>
        <dbReference type="EMBL" id="KAG0501228.1"/>
    </source>
</evidence>
<dbReference type="FunFam" id="3.40.50.10130:FF:000005">
    <property type="entry name" value="crossover junction endonuclease MUS81 isoform X1"/>
    <property type="match status" value="1"/>
</dbReference>
<dbReference type="InterPro" id="IPR011335">
    <property type="entry name" value="Restrct_endonuc-II-like"/>
</dbReference>
<keyword evidence="10" id="KW-0131">Cell cycle</keyword>
<proteinExistence type="inferred from homology"/>
<dbReference type="Gene3D" id="1.10.10.10">
    <property type="entry name" value="Winged helix-like DNA-binding domain superfamily/Winged helix DNA-binding domain"/>
    <property type="match status" value="1"/>
</dbReference>
<evidence type="ECO:0000256" key="2">
    <source>
        <dbReference type="ARBA" id="ARBA00004123"/>
    </source>
</evidence>
<evidence type="ECO:0000313" key="19">
    <source>
        <dbReference type="EMBL" id="KAG0496768.1"/>
    </source>
</evidence>
<evidence type="ECO:0000256" key="1">
    <source>
        <dbReference type="ARBA" id="ARBA00001946"/>
    </source>
</evidence>
<evidence type="ECO:0000256" key="8">
    <source>
        <dbReference type="ARBA" id="ARBA00022759"/>
    </source>
</evidence>
<keyword evidence="13 17" id="KW-0233">DNA recombination</keyword>
<dbReference type="InterPro" id="IPR006166">
    <property type="entry name" value="ERCC4_domain"/>
</dbReference>
<evidence type="ECO:0000256" key="13">
    <source>
        <dbReference type="ARBA" id="ARBA00023172"/>
    </source>
</evidence>
<dbReference type="GO" id="GO:0048476">
    <property type="term" value="C:Holliday junction resolvase complex"/>
    <property type="evidence" value="ECO:0007669"/>
    <property type="project" value="UniProtKB-UniRule"/>
</dbReference>
<dbReference type="GO" id="GO:0048257">
    <property type="term" value="F:3'-flap endonuclease activity"/>
    <property type="evidence" value="ECO:0007669"/>
    <property type="project" value="TreeGrafter"/>
</dbReference>
<keyword evidence="9 17" id="KW-0227">DNA damage</keyword>
<dbReference type="FunFam" id="1.10.10.10:FF:000307">
    <property type="entry name" value="Crossover junction endonuclease MUS81"/>
    <property type="match status" value="1"/>
</dbReference>
<evidence type="ECO:0000256" key="16">
    <source>
        <dbReference type="ARBA" id="ARBA00023254"/>
    </source>
</evidence>
<dbReference type="GO" id="GO:0031573">
    <property type="term" value="P:mitotic intra-S DNA damage checkpoint signaling"/>
    <property type="evidence" value="ECO:0007669"/>
    <property type="project" value="TreeGrafter"/>
</dbReference>
<evidence type="ECO:0000256" key="11">
    <source>
        <dbReference type="ARBA" id="ARBA00022801"/>
    </source>
</evidence>
<keyword evidence="5" id="KW-0132">Cell division</keyword>
<comment type="subunit">
    <text evidence="17">Interacts with EME1.</text>
</comment>
<dbReference type="AlphaFoldDB" id="A0A835RU09"/>
<dbReference type="CDD" id="cd21036">
    <property type="entry name" value="WH_MUS81"/>
    <property type="match status" value="1"/>
</dbReference>
<keyword evidence="11 17" id="KW-0378">Hydrolase</keyword>
<evidence type="ECO:0000256" key="15">
    <source>
        <dbReference type="ARBA" id="ARBA00023242"/>
    </source>
</evidence>